<dbReference type="EMBL" id="JAWDGP010007412">
    <property type="protein sequence ID" value="KAK3719821.1"/>
    <property type="molecule type" value="Genomic_DNA"/>
</dbReference>
<feature type="transmembrane region" description="Helical" evidence="7">
    <location>
        <begin position="374"/>
        <end position="393"/>
    </location>
</feature>
<proteinExistence type="predicted"/>
<feature type="transmembrane region" description="Helical" evidence="7">
    <location>
        <begin position="697"/>
        <end position="716"/>
    </location>
</feature>
<keyword evidence="10" id="KW-1185">Reference proteome</keyword>
<keyword evidence="2" id="KW-0813">Transport</keyword>
<keyword evidence="4 7" id="KW-1133">Transmembrane helix</keyword>
<dbReference type="AlphaFoldDB" id="A0AAE0XWZ0"/>
<feature type="transmembrane region" description="Helical" evidence="7">
    <location>
        <begin position="95"/>
        <end position="115"/>
    </location>
</feature>
<evidence type="ECO:0000256" key="5">
    <source>
        <dbReference type="ARBA" id="ARBA00023136"/>
    </source>
</evidence>
<feature type="transmembrane region" description="Helical" evidence="7">
    <location>
        <begin position="127"/>
        <end position="145"/>
    </location>
</feature>
<keyword evidence="5 7" id="KW-0472">Membrane</keyword>
<comment type="subcellular location">
    <subcellularLocation>
        <location evidence="1">Endomembrane system</location>
        <topology evidence="1">Multi-pass membrane protein</topology>
    </subcellularLocation>
</comment>
<feature type="transmembrane region" description="Helical" evidence="7">
    <location>
        <begin position="189"/>
        <end position="207"/>
    </location>
</feature>
<feature type="transmembrane region" description="Helical" evidence="7">
    <location>
        <begin position="302"/>
        <end position="322"/>
    </location>
</feature>
<evidence type="ECO:0000256" key="7">
    <source>
        <dbReference type="SAM" id="Phobius"/>
    </source>
</evidence>
<sequence>MSDDESFCSLDDGYDSPLLGSRLPNVNNYHGNGNYSSMSCPSVVILEPPNSYRSRWRSIRIMYLTMFMGSVTFTITVSSLWPFLQELDPSATPSFLGWVVAAYSLGQLIASPFFGGWANFRKSSREPLTASLILTVLFNVLYMYLQSIPNKPQYYMVMARGLVGFSAGCVAVVRSYISGATTVKERTACMANVSIFQALGFILGPVIQTCLVPLHFPGPVESPSLHINMYTAPAMFASILAFINLLLVMFVFKEHKADGLEEAGIASQIQKVDDEEEAANGHAINADDTQLLDISEESKPDLVGVLSTIFLFFVVLFMFTVFETIGTPLTMHMYAWTKTEATLYQGIILGVSAATSIIVFVVVKILAKKFNERYLLLAGLVISLGAFFLYIPWGPDLPPLAFVPEENASTAAPPSLWKVTDEADTIGQQMDQNPSPFALSMQNQNQLEFEPQSVNRRSQDFKIAPQKYLTTHPKDYMFGDRSSGFQQLEDSLFNAPSTKPDWDPVHQGRILQPMQKADNLGRKSFTSQSPYEAKHQLAPNILSYHIDNSDKNSRQQVSTLSTDSFSTHTTFSSSSITTIPTTVESSSPSTTNTTTSPMTSTLASTNRTVSPEGCPWQYSWCRHVPALPLIQYLAATLVFSVGYPMCQMLSYTIYSKILGSQPQGVWMGWITAAGSLARTIGPIYVSQVYDKSGPQATFGSVAGLIFLTIIFYLVVFRRLVPCKSQTEQENRADSAARSS</sequence>
<dbReference type="PANTHER" id="PTHR23510:SF3">
    <property type="entry name" value="MAJOR FACILITATOR SUPERFAMILY DOMAIN-CONTAINING PROTEIN 8"/>
    <property type="match status" value="1"/>
</dbReference>
<organism evidence="9 10">
    <name type="scientific">Elysia crispata</name>
    <name type="common">lettuce slug</name>
    <dbReference type="NCBI Taxonomy" id="231223"/>
    <lineage>
        <taxon>Eukaryota</taxon>
        <taxon>Metazoa</taxon>
        <taxon>Spiralia</taxon>
        <taxon>Lophotrochozoa</taxon>
        <taxon>Mollusca</taxon>
        <taxon>Gastropoda</taxon>
        <taxon>Heterobranchia</taxon>
        <taxon>Euthyneura</taxon>
        <taxon>Panpulmonata</taxon>
        <taxon>Sacoglossa</taxon>
        <taxon>Placobranchoidea</taxon>
        <taxon>Plakobranchidae</taxon>
        <taxon>Elysia</taxon>
    </lineage>
</organism>
<dbReference type="GO" id="GO:0012505">
    <property type="term" value="C:endomembrane system"/>
    <property type="evidence" value="ECO:0007669"/>
    <property type="project" value="UniProtKB-SubCell"/>
</dbReference>
<dbReference type="SUPFAM" id="SSF103473">
    <property type="entry name" value="MFS general substrate transporter"/>
    <property type="match status" value="2"/>
</dbReference>
<dbReference type="GO" id="GO:0005765">
    <property type="term" value="C:lysosomal membrane"/>
    <property type="evidence" value="ECO:0007669"/>
    <property type="project" value="TreeGrafter"/>
</dbReference>
<feature type="domain" description="Major facilitator superfamily (MFS) profile" evidence="8">
    <location>
        <begin position="58"/>
        <end position="720"/>
    </location>
</feature>
<evidence type="ECO:0000259" key="8">
    <source>
        <dbReference type="PROSITE" id="PS50850"/>
    </source>
</evidence>
<dbReference type="Gene3D" id="1.20.1250.20">
    <property type="entry name" value="MFS general substrate transporter like domains"/>
    <property type="match status" value="2"/>
</dbReference>
<evidence type="ECO:0000256" key="3">
    <source>
        <dbReference type="ARBA" id="ARBA00022692"/>
    </source>
</evidence>
<evidence type="ECO:0000256" key="2">
    <source>
        <dbReference type="ARBA" id="ARBA00022448"/>
    </source>
</evidence>
<dbReference type="GO" id="GO:0022857">
    <property type="term" value="F:transmembrane transporter activity"/>
    <property type="evidence" value="ECO:0007669"/>
    <property type="project" value="InterPro"/>
</dbReference>
<feature type="transmembrane region" description="Helical" evidence="7">
    <location>
        <begin position="629"/>
        <end position="654"/>
    </location>
</feature>
<reference evidence="9" key="1">
    <citation type="journal article" date="2023" name="G3 (Bethesda)">
        <title>A reference genome for the long-term kleptoplast-retaining sea slug Elysia crispata morphotype clarki.</title>
        <authorList>
            <person name="Eastman K.E."/>
            <person name="Pendleton A.L."/>
            <person name="Shaikh M.A."/>
            <person name="Suttiyut T."/>
            <person name="Ogas R."/>
            <person name="Tomko P."/>
            <person name="Gavelis G."/>
            <person name="Widhalm J.R."/>
            <person name="Wisecaver J.H."/>
        </authorList>
    </citation>
    <scope>NUCLEOTIDE SEQUENCE</scope>
    <source>
        <strain evidence="9">ECLA1</strain>
    </source>
</reference>
<name>A0AAE0XWZ0_9GAST</name>
<feature type="compositionally biased region" description="Low complexity" evidence="6">
    <location>
        <begin position="577"/>
        <end position="605"/>
    </location>
</feature>
<accession>A0AAE0XWZ0</accession>
<feature type="region of interest" description="Disordered" evidence="6">
    <location>
        <begin position="577"/>
        <end position="608"/>
    </location>
</feature>
<dbReference type="PANTHER" id="PTHR23510">
    <property type="entry name" value="INNER MEMBRANE TRANSPORT PROTEIN YAJR"/>
    <property type="match status" value="1"/>
</dbReference>
<feature type="transmembrane region" description="Helical" evidence="7">
    <location>
        <begin position="342"/>
        <end position="367"/>
    </location>
</feature>
<keyword evidence="3 7" id="KW-0812">Transmembrane</keyword>
<feature type="transmembrane region" description="Helical" evidence="7">
    <location>
        <begin position="227"/>
        <end position="252"/>
    </location>
</feature>
<feature type="transmembrane region" description="Helical" evidence="7">
    <location>
        <begin position="61"/>
        <end position="83"/>
    </location>
</feature>
<comment type="caution">
    <text evidence="9">The sequence shown here is derived from an EMBL/GenBank/DDBJ whole genome shotgun (WGS) entry which is preliminary data.</text>
</comment>
<gene>
    <name evidence="9" type="ORF">RRG08_040123</name>
</gene>
<evidence type="ECO:0000256" key="4">
    <source>
        <dbReference type="ARBA" id="ARBA00022989"/>
    </source>
</evidence>
<dbReference type="PROSITE" id="PS50850">
    <property type="entry name" value="MFS"/>
    <property type="match status" value="1"/>
</dbReference>
<dbReference type="InterPro" id="IPR011701">
    <property type="entry name" value="MFS"/>
</dbReference>
<dbReference type="InterPro" id="IPR020846">
    <property type="entry name" value="MFS_dom"/>
</dbReference>
<dbReference type="InterPro" id="IPR051068">
    <property type="entry name" value="MFS_Domain-Containing_Protein"/>
</dbReference>
<evidence type="ECO:0000256" key="6">
    <source>
        <dbReference type="SAM" id="MobiDB-lite"/>
    </source>
</evidence>
<dbReference type="Pfam" id="PF07690">
    <property type="entry name" value="MFS_1"/>
    <property type="match status" value="1"/>
</dbReference>
<evidence type="ECO:0000313" key="10">
    <source>
        <dbReference type="Proteomes" id="UP001283361"/>
    </source>
</evidence>
<protein>
    <recommendedName>
        <fullName evidence="8">Major facilitator superfamily (MFS) profile domain-containing protein</fullName>
    </recommendedName>
</protein>
<feature type="transmembrane region" description="Helical" evidence="7">
    <location>
        <begin position="666"/>
        <end position="685"/>
    </location>
</feature>
<dbReference type="InterPro" id="IPR036259">
    <property type="entry name" value="MFS_trans_sf"/>
</dbReference>
<dbReference type="CDD" id="cd17326">
    <property type="entry name" value="MFS_MFSD8"/>
    <property type="match status" value="1"/>
</dbReference>
<dbReference type="Proteomes" id="UP001283361">
    <property type="component" value="Unassembled WGS sequence"/>
</dbReference>
<evidence type="ECO:0000313" key="9">
    <source>
        <dbReference type="EMBL" id="KAK3719821.1"/>
    </source>
</evidence>
<evidence type="ECO:0000256" key="1">
    <source>
        <dbReference type="ARBA" id="ARBA00004127"/>
    </source>
</evidence>
<feature type="transmembrane region" description="Helical" evidence="7">
    <location>
        <begin position="157"/>
        <end position="177"/>
    </location>
</feature>